<evidence type="ECO:0000256" key="9">
    <source>
        <dbReference type="ARBA" id="ARBA00023098"/>
    </source>
</evidence>
<keyword evidence="9" id="KW-0443">Lipid metabolism</keyword>
<keyword evidence="7" id="KW-0378">Hydrolase</keyword>
<evidence type="ECO:0000259" key="19">
    <source>
        <dbReference type="Pfam" id="PF03061"/>
    </source>
</evidence>
<comment type="catalytic activity">
    <reaction evidence="13">
        <text>a fatty acyl-CoA + H2O = a fatty acid + CoA + H(+)</text>
        <dbReference type="Rhea" id="RHEA:16781"/>
        <dbReference type="ChEBI" id="CHEBI:15377"/>
        <dbReference type="ChEBI" id="CHEBI:15378"/>
        <dbReference type="ChEBI" id="CHEBI:28868"/>
        <dbReference type="ChEBI" id="CHEBI:57287"/>
        <dbReference type="ChEBI" id="CHEBI:77636"/>
    </reaction>
    <physiologicalReaction direction="left-to-right" evidence="13">
        <dbReference type="Rhea" id="RHEA:16782"/>
    </physiologicalReaction>
</comment>
<evidence type="ECO:0000256" key="17">
    <source>
        <dbReference type="ARBA" id="ARBA00081533"/>
    </source>
</evidence>
<sequence>MEKRTREYLQVSQQDSDRVTGLTIPPRLSDGIDSFYETFALKGLRLEQFLPGYICYSFIVPPRLTDRNGNLAVGAIATIVDNIGASVLYRKDGPKHVSVDISISYLSTAKLNDELEISTRLLGTKGPYKGTLVVLKNKLTREIIAEGRLSVFSPATSKI</sequence>
<evidence type="ECO:0000256" key="4">
    <source>
        <dbReference type="ARBA" id="ARBA00004514"/>
    </source>
</evidence>
<dbReference type="CDD" id="cd03443">
    <property type="entry name" value="PaaI_thioesterase"/>
    <property type="match status" value="1"/>
</dbReference>
<evidence type="ECO:0000256" key="14">
    <source>
        <dbReference type="ARBA" id="ARBA00058205"/>
    </source>
</evidence>
<comment type="subunit">
    <text evidence="15">Homotetramer. Interacts with PCTP.</text>
</comment>
<dbReference type="InterPro" id="IPR039298">
    <property type="entry name" value="ACOT13"/>
</dbReference>
<gene>
    <name evidence="20" type="ORF">CTI12_AA241640</name>
</gene>
<comment type="caution">
    <text evidence="20">The sequence shown here is derived from an EMBL/GenBank/DDBJ whole genome shotgun (WGS) entry which is preliminary data.</text>
</comment>
<comment type="subcellular location">
    <subcellularLocation>
        <location evidence="3">Cytoplasm</location>
        <location evidence="3">Cytoskeleton</location>
        <location evidence="3">Spindle</location>
    </subcellularLocation>
    <subcellularLocation>
        <location evidence="4">Cytoplasm</location>
        <location evidence="4">Cytosol</location>
    </subcellularLocation>
    <subcellularLocation>
        <location evidence="2">Mitochondrion</location>
    </subcellularLocation>
    <subcellularLocation>
        <location evidence="1">Nucleus</location>
    </subcellularLocation>
</comment>
<keyword evidence="6" id="KW-0963">Cytoplasm</keyword>
<keyword evidence="21" id="KW-1185">Reference proteome</keyword>
<proteinExistence type="inferred from homology"/>
<evidence type="ECO:0000313" key="21">
    <source>
        <dbReference type="Proteomes" id="UP000245207"/>
    </source>
</evidence>
<dbReference type="STRING" id="35608.A0A2U1NQS0"/>
<evidence type="ECO:0000256" key="12">
    <source>
        <dbReference type="ARBA" id="ARBA00023242"/>
    </source>
</evidence>
<dbReference type="GO" id="GO:0047617">
    <property type="term" value="F:fatty acyl-CoA hydrolase activity"/>
    <property type="evidence" value="ECO:0007669"/>
    <property type="project" value="InterPro"/>
</dbReference>
<evidence type="ECO:0000256" key="13">
    <source>
        <dbReference type="ARBA" id="ARBA00052976"/>
    </source>
</evidence>
<dbReference type="PANTHER" id="PTHR21660:SF8">
    <property type="entry name" value="OS02G0521700 PROTEIN"/>
    <property type="match status" value="1"/>
</dbReference>
<evidence type="ECO:0000256" key="11">
    <source>
        <dbReference type="ARBA" id="ARBA00023212"/>
    </source>
</evidence>
<evidence type="ECO:0000256" key="8">
    <source>
        <dbReference type="ARBA" id="ARBA00022990"/>
    </source>
</evidence>
<evidence type="ECO:0000256" key="10">
    <source>
        <dbReference type="ARBA" id="ARBA00023128"/>
    </source>
</evidence>
<protein>
    <recommendedName>
        <fullName evidence="16">Acyl-coenzyme A thioesterase 13</fullName>
    </recommendedName>
    <alternativeName>
        <fullName evidence="17">Hotdog-fold thioesterase superfamily member 2</fullName>
    </alternativeName>
    <alternativeName>
        <fullName evidence="18">Thioesterase superfamily member 2</fullName>
    </alternativeName>
</protein>
<evidence type="ECO:0000256" key="6">
    <source>
        <dbReference type="ARBA" id="ARBA00022490"/>
    </source>
</evidence>
<evidence type="ECO:0000256" key="5">
    <source>
        <dbReference type="ARBA" id="ARBA00008324"/>
    </source>
</evidence>
<dbReference type="SUPFAM" id="SSF54637">
    <property type="entry name" value="Thioesterase/thiol ester dehydrase-isomerase"/>
    <property type="match status" value="1"/>
</dbReference>
<evidence type="ECO:0000313" key="20">
    <source>
        <dbReference type="EMBL" id="PWA75852.1"/>
    </source>
</evidence>
<keyword evidence="11" id="KW-0206">Cytoskeleton</keyword>
<organism evidence="20 21">
    <name type="scientific">Artemisia annua</name>
    <name type="common">Sweet wormwood</name>
    <dbReference type="NCBI Taxonomy" id="35608"/>
    <lineage>
        <taxon>Eukaryota</taxon>
        <taxon>Viridiplantae</taxon>
        <taxon>Streptophyta</taxon>
        <taxon>Embryophyta</taxon>
        <taxon>Tracheophyta</taxon>
        <taxon>Spermatophyta</taxon>
        <taxon>Magnoliopsida</taxon>
        <taxon>eudicotyledons</taxon>
        <taxon>Gunneridae</taxon>
        <taxon>Pentapetalae</taxon>
        <taxon>asterids</taxon>
        <taxon>campanulids</taxon>
        <taxon>Asterales</taxon>
        <taxon>Asteraceae</taxon>
        <taxon>Asteroideae</taxon>
        <taxon>Anthemideae</taxon>
        <taxon>Artemisiinae</taxon>
        <taxon>Artemisia</taxon>
    </lineage>
</organism>
<reference evidence="20 21" key="1">
    <citation type="journal article" date="2018" name="Mol. Plant">
        <title>The genome of Artemisia annua provides insight into the evolution of Asteraceae family and artemisinin biosynthesis.</title>
        <authorList>
            <person name="Shen Q."/>
            <person name="Zhang L."/>
            <person name="Liao Z."/>
            <person name="Wang S."/>
            <person name="Yan T."/>
            <person name="Shi P."/>
            <person name="Liu M."/>
            <person name="Fu X."/>
            <person name="Pan Q."/>
            <person name="Wang Y."/>
            <person name="Lv Z."/>
            <person name="Lu X."/>
            <person name="Zhang F."/>
            <person name="Jiang W."/>
            <person name="Ma Y."/>
            <person name="Chen M."/>
            <person name="Hao X."/>
            <person name="Li L."/>
            <person name="Tang Y."/>
            <person name="Lv G."/>
            <person name="Zhou Y."/>
            <person name="Sun X."/>
            <person name="Brodelius P.E."/>
            <person name="Rose J.K.C."/>
            <person name="Tang K."/>
        </authorList>
    </citation>
    <scope>NUCLEOTIDE SEQUENCE [LARGE SCALE GENOMIC DNA]</scope>
    <source>
        <strain evidence="21">cv. Huhao1</strain>
        <tissue evidence="20">Leaf</tissue>
    </source>
</reference>
<dbReference type="Gene3D" id="3.10.129.10">
    <property type="entry name" value="Hotdog Thioesterase"/>
    <property type="match status" value="1"/>
</dbReference>
<evidence type="ECO:0000256" key="15">
    <source>
        <dbReference type="ARBA" id="ARBA00064709"/>
    </source>
</evidence>
<dbReference type="Pfam" id="PF03061">
    <property type="entry name" value="4HBT"/>
    <property type="match status" value="1"/>
</dbReference>
<feature type="domain" description="Thioesterase" evidence="19">
    <location>
        <begin position="69"/>
        <end position="122"/>
    </location>
</feature>
<keyword evidence="12" id="KW-0539">Nucleus</keyword>
<keyword evidence="8" id="KW-0007">Acetylation</keyword>
<dbReference type="Proteomes" id="UP000245207">
    <property type="component" value="Unassembled WGS sequence"/>
</dbReference>
<evidence type="ECO:0000256" key="1">
    <source>
        <dbReference type="ARBA" id="ARBA00004123"/>
    </source>
</evidence>
<dbReference type="InterPro" id="IPR029069">
    <property type="entry name" value="HotDog_dom_sf"/>
</dbReference>
<evidence type="ECO:0000256" key="3">
    <source>
        <dbReference type="ARBA" id="ARBA00004186"/>
    </source>
</evidence>
<dbReference type="GO" id="GO:0006629">
    <property type="term" value="P:lipid metabolic process"/>
    <property type="evidence" value="ECO:0007669"/>
    <property type="project" value="UniProtKB-KW"/>
</dbReference>
<evidence type="ECO:0000256" key="16">
    <source>
        <dbReference type="ARBA" id="ARBA00067273"/>
    </source>
</evidence>
<dbReference type="GO" id="GO:0005819">
    <property type="term" value="C:spindle"/>
    <property type="evidence" value="ECO:0007669"/>
    <property type="project" value="UniProtKB-SubCell"/>
</dbReference>
<dbReference type="AlphaFoldDB" id="A0A2U1NQS0"/>
<dbReference type="GO" id="GO:0005829">
    <property type="term" value="C:cytosol"/>
    <property type="evidence" value="ECO:0007669"/>
    <property type="project" value="UniProtKB-SubCell"/>
</dbReference>
<evidence type="ECO:0000256" key="18">
    <source>
        <dbReference type="ARBA" id="ARBA00083956"/>
    </source>
</evidence>
<comment type="function">
    <text evidence="14">Catalyzes the hydrolysis of acyl-CoAs into free fatty acids and coenzyme A (CoASH), regulating their respective intracellular levels. Has acyl-CoA thioesterase activity towards medium (C12) and long-chain (C18) fatty acyl-CoA substrates. Can also hydrolyze 3-hydroxyphenylacetyl-CoA and 3,4-dihydroxyphenylacetyl-CoA (in vitro). May play a role in controlling adaptive thermogenesis.</text>
</comment>
<dbReference type="PANTHER" id="PTHR21660">
    <property type="entry name" value="THIOESTERASE SUPERFAMILY MEMBER-RELATED"/>
    <property type="match status" value="1"/>
</dbReference>
<dbReference type="GO" id="GO:0005739">
    <property type="term" value="C:mitochondrion"/>
    <property type="evidence" value="ECO:0007669"/>
    <property type="project" value="UniProtKB-SubCell"/>
</dbReference>
<accession>A0A2U1NQS0</accession>
<evidence type="ECO:0000256" key="2">
    <source>
        <dbReference type="ARBA" id="ARBA00004173"/>
    </source>
</evidence>
<name>A0A2U1NQS0_ARTAN</name>
<dbReference type="EMBL" id="PKPP01002345">
    <property type="protein sequence ID" value="PWA75852.1"/>
    <property type="molecule type" value="Genomic_DNA"/>
</dbReference>
<evidence type="ECO:0000256" key="7">
    <source>
        <dbReference type="ARBA" id="ARBA00022801"/>
    </source>
</evidence>
<dbReference type="GO" id="GO:0005634">
    <property type="term" value="C:nucleus"/>
    <property type="evidence" value="ECO:0007669"/>
    <property type="project" value="UniProtKB-SubCell"/>
</dbReference>
<dbReference type="OrthoDB" id="46529at2759"/>
<comment type="similarity">
    <text evidence="5">Belongs to the thioesterase PaaI family.</text>
</comment>
<keyword evidence="10" id="KW-0496">Mitochondrion</keyword>
<dbReference type="FunFam" id="3.10.129.10:FF:000021">
    <property type="entry name" value="Acyl-coenzyme A thioesterase 13"/>
    <property type="match status" value="1"/>
</dbReference>
<dbReference type="InterPro" id="IPR006683">
    <property type="entry name" value="Thioestr_dom"/>
</dbReference>